<dbReference type="GO" id="GO:0000166">
    <property type="term" value="F:nucleotide binding"/>
    <property type="evidence" value="ECO:0007669"/>
    <property type="project" value="InterPro"/>
</dbReference>
<dbReference type="Proteomes" id="UP001234585">
    <property type="component" value="Plasmid unnamed2"/>
</dbReference>
<gene>
    <name evidence="3" type="ORF">Q9313_24610</name>
</gene>
<dbReference type="SUPFAM" id="SSF55347">
    <property type="entry name" value="Glyceraldehyde-3-phosphate dehydrogenase-like, C-terminal domain"/>
    <property type="match status" value="1"/>
</dbReference>
<dbReference type="SUPFAM" id="SSF51735">
    <property type="entry name" value="NAD(P)-binding Rossmann-fold domains"/>
    <property type="match status" value="1"/>
</dbReference>
<geneLocation type="plasmid" evidence="3 4">
    <name>unnamed2</name>
</geneLocation>
<organism evidence="3 4">
    <name type="scientific">Shinella sumterensis</name>
    <dbReference type="NCBI Taxonomy" id="1967501"/>
    <lineage>
        <taxon>Bacteria</taxon>
        <taxon>Pseudomonadati</taxon>
        <taxon>Pseudomonadota</taxon>
        <taxon>Alphaproteobacteria</taxon>
        <taxon>Hyphomicrobiales</taxon>
        <taxon>Rhizobiaceae</taxon>
        <taxon>Shinella</taxon>
    </lineage>
</organism>
<keyword evidence="3" id="KW-0614">Plasmid</keyword>
<reference evidence="3 4" key="1">
    <citation type="submission" date="2023-08" db="EMBL/GenBank/DDBJ databases">
        <title>Pathogen: clinical or host-associated sample.</title>
        <authorList>
            <person name="Hergert J."/>
            <person name="Casey R."/>
            <person name="Wagner J."/>
            <person name="Young E.L."/>
            <person name="Oakeson K.F."/>
        </authorList>
    </citation>
    <scope>NUCLEOTIDE SEQUENCE [LARGE SCALE GENOMIC DNA]</scope>
    <source>
        <strain evidence="3 4">1760953</strain>
        <plasmid evidence="3 4">unnamed2</plasmid>
    </source>
</reference>
<dbReference type="Pfam" id="PF01408">
    <property type="entry name" value="GFO_IDH_MocA"/>
    <property type="match status" value="1"/>
</dbReference>
<dbReference type="AlphaFoldDB" id="A0AA50CRI5"/>
<accession>A0AA50CRI5</accession>
<dbReference type="RefSeq" id="WP_306040653.1">
    <property type="nucleotide sequence ID" value="NZ_CP132304.1"/>
</dbReference>
<protein>
    <submittedName>
        <fullName evidence="3">Gfo/Idh/MocA family oxidoreductase</fullName>
    </submittedName>
</protein>
<feature type="domain" description="Gfo/Idh/MocA-like oxidoreductase N-terminal" evidence="1">
    <location>
        <begin position="8"/>
        <end position="126"/>
    </location>
</feature>
<dbReference type="InterPro" id="IPR051450">
    <property type="entry name" value="Gfo/Idh/MocA_Oxidoreductases"/>
</dbReference>
<dbReference type="Gene3D" id="3.30.360.10">
    <property type="entry name" value="Dihydrodipicolinate Reductase, domain 2"/>
    <property type="match status" value="1"/>
</dbReference>
<dbReference type="PANTHER" id="PTHR43377">
    <property type="entry name" value="BILIVERDIN REDUCTASE A"/>
    <property type="match status" value="1"/>
</dbReference>
<dbReference type="InterPro" id="IPR036291">
    <property type="entry name" value="NAD(P)-bd_dom_sf"/>
</dbReference>
<evidence type="ECO:0000313" key="3">
    <source>
        <dbReference type="EMBL" id="WLS00748.1"/>
    </source>
</evidence>
<name>A0AA50CRI5_9HYPH</name>
<proteinExistence type="predicted"/>
<dbReference type="Gene3D" id="3.40.50.720">
    <property type="entry name" value="NAD(P)-binding Rossmann-like Domain"/>
    <property type="match status" value="1"/>
</dbReference>
<dbReference type="InterPro" id="IPR000683">
    <property type="entry name" value="Gfo/Idh/MocA-like_OxRdtase_N"/>
</dbReference>
<sequence>MSFSMAKIRASVIGAGWYAAQNHIPALARRSDVILDGVSRLGQEELSKVKEHFGFAFSSEDFQEVLSRCPDVVIVASPHHLHYQHARAALISGAHVLCEKPMTLDVGEAWDLVALAKEHGRHLLIAHGYNYLPHVDQLTLKIAEGAIGTIEHAAVSFISATRDVFQGQAGLRQWESALFRPDRSTWQDPGKGGGFAYGQLSHALSLLFLLTGLAPTKISGSTFDRDGIDLANAASLCLSNSAVAAISGAATMPQGNRALMRIYLAGSCGVVAAEFDRDFCEIRQASGRVERLGLSDGDWAYRCDGPVDALVDLAQNAGTNRSTSINGAQTVATIAALLQSSRQDGQVQTIRAHL</sequence>
<dbReference type="Pfam" id="PF22725">
    <property type="entry name" value="GFO_IDH_MocA_C3"/>
    <property type="match status" value="1"/>
</dbReference>
<feature type="domain" description="GFO/IDH/MocA-like oxidoreductase" evidence="2">
    <location>
        <begin position="142"/>
        <end position="267"/>
    </location>
</feature>
<evidence type="ECO:0000259" key="2">
    <source>
        <dbReference type="Pfam" id="PF22725"/>
    </source>
</evidence>
<evidence type="ECO:0000313" key="4">
    <source>
        <dbReference type="Proteomes" id="UP001234585"/>
    </source>
</evidence>
<evidence type="ECO:0000259" key="1">
    <source>
        <dbReference type="Pfam" id="PF01408"/>
    </source>
</evidence>
<dbReference type="PANTHER" id="PTHR43377:SF1">
    <property type="entry name" value="BILIVERDIN REDUCTASE A"/>
    <property type="match status" value="1"/>
</dbReference>
<keyword evidence="4" id="KW-1185">Reference proteome</keyword>
<dbReference type="EMBL" id="CP132304">
    <property type="protein sequence ID" value="WLS00748.1"/>
    <property type="molecule type" value="Genomic_DNA"/>
</dbReference>
<dbReference type="InterPro" id="IPR055170">
    <property type="entry name" value="GFO_IDH_MocA-like_dom"/>
</dbReference>